<evidence type="ECO:0000259" key="1">
    <source>
        <dbReference type="Pfam" id="PF02627"/>
    </source>
</evidence>
<organism evidence="2 3">
    <name type="scientific">Mycobacterium conspicuum</name>
    <dbReference type="NCBI Taxonomy" id="44010"/>
    <lineage>
        <taxon>Bacteria</taxon>
        <taxon>Bacillati</taxon>
        <taxon>Actinomycetota</taxon>
        <taxon>Actinomycetes</taxon>
        <taxon>Mycobacteriales</taxon>
        <taxon>Mycobacteriaceae</taxon>
        <taxon>Mycobacterium</taxon>
    </lineage>
</organism>
<dbReference type="InterPro" id="IPR029032">
    <property type="entry name" value="AhpD-like"/>
</dbReference>
<accession>A0A1X1T1N5</accession>
<protein>
    <submittedName>
        <fullName evidence="2">Carboxymuconolactone decarboxylase</fullName>
    </submittedName>
</protein>
<dbReference type="Gene3D" id="1.20.1290.10">
    <property type="entry name" value="AhpD-like"/>
    <property type="match status" value="1"/>
</dbReference>
<dbReference type="InterPro" id="IPR003779">
    <property type="entry name" value="CMD-like"/>
</dbReference>
<dbReference type="RefSeq" id="WP_085234756.1">
    <property type="nucleotide sequence ID" value="NZ_AP022613.1"/>
</dbReference>
<dbReference type="PANTHER" id="PTHR34846:SF5">
    <property type="entry name" value="CARBOXYMUCONOLACTONE DECARBOXYLASE-LIKE DOMAIN-CONTAINING PROTEIN"/>
    <property type="match status" value="1"/>
</dbReference>
<evidence type="ECO:0000313" key="3">
    <source>
        <dbReference type="Proteomes" id="UP000467385"/>
    </source>
</evidence>
<name>A0A1X1T1N5_9MYCO</name>
<dbReference type="STRING" id="44010.AWC00_21320"/>
<evidence type="ECO:0000313" key="2">
    <source>
        <dbReference type="EMBL" id="BBZ41739.1"/>
    </source>
</evidence>
<dbReference type="SUPFAM" id="SSF69118">
    <property type="entry name" value="AhpD-like"/>
    <property type="match status" value="1"/>
</dbReference>
<reference evidence="2 3" key="1">
    <citation type="journal article" date="2019" name="Emerg. Microbes Infect.">
        <title>Comprehensive subspecies identification of 175 nontuberculous mycobacteria species based on 7547 genomic profiles.</title>
        <authorList>
            <person name="Matsumoto Y."/>
            <person name="Kinjo T."/>
            <person name="Motooka D."/>
            <person name="Nabeya D."/>
            <person name="Jung N."/>
            <person name="Uechi K."/>
            <person name="Horii T."/>
            <person name="Iida T."/>
            <person name="Fujita J."/>
            <person name="Nakamura S."/>
        </authorList>
    </citation>
    <scope>NUCLEOTIDE SEQUENCE [LARGE SCALE GENOMIC DNA]</scope>
    <source>
        <strain evidence="2 3">JCM 14738</strain>
    </source>
</reference>
<sequence>MTVTHRPLRLAPLADEEWDDQARTAVAALLPAGRANARDAGNLLGTLVRHPDLTRAYLKFNAYLLMNSTLSARVREIALLRIVHLRDCGYLWSHHFPIAQRAGLTTAEIDGIREGTATDDLDRLVVRAVDELDEHNTISDLTWAELGRHFDDRQRMDLVFTVGCYLSLALAVNTFGIEDEHPDG</sequence>
<proteinExistence type="predicted"/>
<feature type="domain" description="Carboxymuconolactone decarboxylase-like" evidence="1">
    <location>
        <begin position="51"/>
        <end position="120"/>
    </location>
</feature>
<dbReference type="PANTHER" id="PTHR34846">
    <property type="entry name" value="4-CARBOXYMUCONOLACTONE DECARBOXYLASE FAMILY PROTEIN (AFU_ORTHOLOGUE AFUA_6G11590)"/>
    <property type="match status" value="1"/>
</dbReference>
<dbReference type="Pfam" id="PF02627">
    <property type="entry name" value="CMD"/>
    <property type="match status" value="1"/>
</dbReference>
<dbReference type="OrthoDB" id="4704294at2"/>
<dbReference type="EMBL" id="AP022613">
    <property type="protein sequence ID" value="BBZ41739.1"/>
    <property type="molecule type" value="Genomic_DNA"/>
</dbReference>
<dbReference type="Proteomes" id="UP000467385">
    <property type="component" value="Chromosome"/>
</dbReference>
<dbReference type="GO" id="GO:0051920">
    <property type="term" value="F:peroxiredoxin activity"/>
    <property type="evidence" value="ECO:0007669"/>
    <property type="project" value="InterPro"/>
</dbReference>
<keyword evidence="3" id="KW-1185">Reference proteome</keyword>
<gene>
    <name evidence="2" type="ORF">MCNS_48020</name>
</gene>
<dbReference type="AlphaFoldDB" id="A0A1X1T1N5"/>